<name>F4P5N2_BATDJ</name>
<protein>
    <submittedName>
        <fullName evidence="1">Expressed protein</fullName>
    </submittedName>
</protein>
<dbReference type="EMBL" id="GL882886">
    <property type="protein sequence ID" value="EGF79450.1"/>
    <property type="molecule type" value="Genomic_DNA"/>
</dbReference>
<keyword evidence="2" id="KW-1185">Reference proteome</keyword>
<reference evidence="1 2" key="1">
    <citation type="submission" date="2009-12" db="EMBL/GenBank/DDBJ databases">
        <title>The draft genome of Batrachochytrium dendrobatidis.</title>
        <authorList>
            <consortium name="US DOE Joint Genome Institute (JGI-PGF)"/>
            <person name="Kuo A."/>
            <person name="Salamov A."/>
            <person name="Schmutz J."/>
            <person name="Lucas S."/>
            <person name="Pitluck S."/>
            <person name="Rosenblum E."/>
            <person name="Stajich J."/>
            <person name="Eisen M."/>
            <person name="Grigoriev I.V."/>
        </authorList>
    </citation>
    <scope>NUCLEOTIDE SEQUENCE [LARGE SCALE GENOMIC DNA]</scope>
    <source>
        <strain evidence="2">JAM81 / FGSC 10211</strain>
    </source>
</reference>
<dbReference type="HOGENOM" id="CLU_2903832_0_0_1"/>
<dbReference type="InParanoid" id="F4P5N2"/>
<dbReference type="RefSeq" id="XP_006679958.1">
    <property type="nucleotide sequence ID" value="XM_006679895.1"/>
</dbReference>
<evidence type="ECO:0000313" key="1">
    <source>
        <dbReference type="EMBL" id="EGF79450.1"/>
    </source>
</evidence>
<dbReference type="GeneID" id="18240059"/>
<proteinExistence type="predicted"/>
<dbReference type="Proteomes" id="UP000007241">
    <property type="component" value="Unassembled WGS sequence"/>
</dbReference>
<sequence length="62" mass="7304">MAYCNRVCNLHSSLRYSCNGEAYIHTFLIVHQSAITRVIQIMFERRKSFKLQNKYSFAAESK</sequence>
<organism evidence="1 2">
    <name type="scientific">Batrachochytrium dendrobatidis (strain JAM81 / FGSC 10211)</name>
    <name type="common">Frog chytrid fungus</name>
    <dbReference type="NCBI Taxonomy" id="684364"/>
    <lineage>
        <taxon>Eukaryota</taxon>
        <taxon>Fungi</taxon>
        <taxon>Fungi incertae sedis</taxon>
        <taxon>Chytridiomycota</taxon>
        <taxon>Chytridiomycota incertae sedis</taxon>
        <taxon>Chytridiomycetes</taxon>
        <taxon>Rhizophydiales</taxon>
        <taxon>Rhizophydiales incertae sedis</taxon>
        <taxon>Batrachochytrium</taxon>
    </lineage>
</organism>
<gene>
    <name evidence="1" type="ORF">BATDEDRAFT_31946</name>
</gene>
<evidence type="ECO:0000313" key="2">
    <source>
        <dbReference type="Proteomes" id="UP000007241"/>
    </source>
</evidence>
<accession>F4P5N2</accession>
<dbReference type="AlphaFoldDB" id="F4P5N2"/>